<dbReference type="RefSeq" id="WP_386049700.1">
    <property type="nucleotide sequence ID" value="NZ_JBHUIO010000023.1"/>
</dbReference>
<evidence type="ECO:0008006" key="3">
    <source>
        <dbReference type="Google" id="ProtNLM"/>
    </source>
</evidence>
<dbReference type="Proteomes" id="UP001597343">
    <property type="component" value="Unassembled WGS sequence"/>
</dbReference>
<sequence length="162" mass="17922">MRKKRSSDHAVHRSSTFESGGWIKRAQGMGGWVACFVLLVSLIGCSPAADQQAETKPAQAELVLMEEQSVYPYLVFVNRGQADAQEVRVFSTKGGEELTAIGLSRDQQVTPAQKPITLAPGVGAHYQLLSKELREYTVKWSEDGQEHEQKMLLKAPGRIETH</sequence>
<comment type="caution">
    <text evidence="1">The sequence shown here is derived from an EMBL/GenBank/DDBJ whole genome shotgun (WGS) entry which is preliminary data.</text>
</comment>
<organism evidence="1 2">
    <name type="scientific">Tumebacillus lipolyticus</name>
    <dbReference type="NCBI Taxonomy" id="1280370"/>
    <lineage>
        <taxon>Bacteria</taxon>
        <taxon>Bacillati</taxon>
        <taxon>Bacillota</taxon>
        <taxon>Bacilli</taxon>
        <taxon>Bacillales</taxon>
        <taxon>Alicyclobacillaceae</taxon>
        <taxon>Tumebacillus</taxon>
    </lineage>
</organism>
<accession>A0ABW5A242</accession>
<reference evidence="2" key="1">
    <citation type="journal article" date="2019" name="Int. J. Syst. Evol. Microbiol.">
        <title>The Global Catalogue of Microorganisms (GCM) 10K type strain sequencing project: providing services to taxonomists for standard genome sequencing and annotation.</title>
        <authorList>
            <consortium name="The Broad Institute Genomics Platform"/>
            <consortium name="The Broad Institute Genome Sequencing Center for Infectious Disease"/>
            <person name="Wu L."/>
            <person name="Ma J."/>
        </authorList>
    </citation>
    <scope>NUCLEOTIDE SEQUENCE [LARGE SCALE GENOMIC DNA]</scope>
    <source>
        <strain evidence="2">CGMCC 1.13574</strain>
    </source>
</reference>
<keyword evidence="2" id="KW-1185">Reference proteome</keyword>
<proteinExistence type="predicted"/>
<evidence type="ECO:0000313" key="1">
    <source>
        <dbReference type="EMBL" id="MFD2172312.1"/>
    </source>
</evidence>
<name>A0ABW5A242_9BACL</name>
<dbReference type="EMBL" id="JBHUIO010000023">
    <property type="protein sequence ID" value="MFD2172312.1"/>
    <property type="molecule type" value="Genomic_DNA"/>
</dbReference>
<protein>
    <recommendedName>
        <fullName evidence="3">Lipoprotein</fullName>
    </recommendedName>
</protein>
<gene>
    <name evidence="1" type="ORF">ACFSOY_20425</name>
</gene>
<evidence type="ECO:0000313" key="2">
    <source>
        <dbReference type="Proteomes" id="UP001597343"/>
    </source>
</evidence>